<dbReference type="InterPro" id="IPR000195">
    <property type="entry name" value="Rab-GAP-TBC_dom"/>
</dbReference>
<proteinExistence type="predicted"/>
<feature type="region of interest" description="Disordered" evidence="1">
    <location>
        <begin position="2482"/>
        <end position="2512"/>
    </location>
</feature>
<evidence type="ECO:0000313" key="4">
    <source>
        <dbReference type="Proteomes" id="UP000604046"/>
    </source>
</evidence>
<evidence type="ECO:0000313" key="3">
    <source>
        <dbReference type="EMBL" id="CAE6949700.1"/>
    </source>
</evidence>
<feature type="region of interest" description="Disordered" evidence="1">
    <location>
        <begin position="1"/>
        <end position="22"/>
    </location>
</feature>
<dbReference type="Proteomes" id="UP000604046">
    <property type="component" value="Unassembled WGS sequence"/>
</dbReference>
<protein>
    <submittedName>
        <fullName evidence="3">GRTP1 protein</fullName>
    </submittedName>
</protein>
<reference evidence="3" key="1">
    <citation type="submission" date="2021-02" db="EMBL/GenBank/DDBJ databases">
        <authorList>
            <person name="Dougan E. K."/>
            <person name="Rhodes N."/>
            <person name="Thang M."/>
            <person name="Chan C."/>
        </authorList>
    </citation>
    <scope>NUCLEOTIDE SEQUENCE</scope>
</reference>
<comment type="caution">
    <text evidence="3">The sequence shown here is derived from an EMBL/GenBank/DDBJ whole genome shotgun (WGS) entry which is preliminary data.</text>
</comment>
<evidence type="ECO:0000259" key="2">
    <source>
        <dbReference type="PROSITE" id="PS50086"/>
    </source>
</evidence>
<feature type="domain" description="Rab-GAP TBC" evidence="2">
    <location>
        <begin position="1542"/>
        <end position="1761"/>
    </location>
</feature>
<keyword evidence="4" id="KW-1185">Reference proteome</keyword>
<dbReference type="PROSITE" id="PS50086">
    <property type="entry name" value="TBC_RABGAP"/>
    <property type="match status" value="1"/>
</dbReference>
<dbReference type="EMBL" id="CAJNDS010000085">
    <property type="protein sequence ID" value="CAE6949700.1"/>
    <property type="molecule type" value="Genomic_DNA"/>
</dbReference>
<name>A0A812HFR7_9DINO</name>
<evidence type="ECO:0000256" key="1">
    <source>
        <dbReference type="SAM" id="MobiDB-lite"/>
    </source>
</evidence>
<gene>
    <name evidence="3" type="primary">GRTP1</name>
    <name evidence="3" type="ORF">SNAT2548_LOCUS1530</name>
</gene>
<dbReference type="OrthoDB" id="413453at2759"/>
<sequence length="2759" mass="302876">MVEQGARRPQAKLQFSRDAGGGEGKICSGWLAGTSKTFYRKRLKQALLLAAVETKLQRVRLLPVEQRPLQREVLRRRRASILQGGQAEAEVVPSRWEELRKEVLDRHTIVMKGGWLQGKSRSFFVLAGADLTVFERLDSTSHKMQLSLLGCTAKLEEPHEQTSANPPFEPGFPARVSVTLATGWRLWLYAPRPALAKHWCRCIRLTNLIHESKKGKLALEIPLETIAHYVQVHSRRRAWEVLVSYNKIWWERNTLLSQCSQAFEKLSVQRAWGKMIEVYGARCKEKAQEEAAVRSMPVQATALNSDQYDAELLTLRYKAVSWLQRRVRDLMRSDGGLAAVARAAGRRPGPPLCHKRLQRCIPVGASLVVGAEQALQPAGRGSCAFSSSSSKKSLPPCTGLLWISKCLSKLHVCQRGTSDVPAFVHIDGISSVVMHSDRVDEFKEHAGPWLTLYGPLQNIHRGVSEMAIRSVSSRRALAAGSKVSNPEAQQSLRLTVAVRAGWIPKASRSAGRTCTRAYLSLLGQRVVSAIQTGEDVDYTCALDRHIALPDDSEEASQLLDALEEAICSVDIVEEAHPDVLFSPGRVSSRVLCGNRVALWRLLSAQSEEMPMQKTPRSTAHGLLGFNSVTTTWRIPLSNSRDEHMAQKPFVDIDVRSEHVRSQSVASKPRLVSPEQCAAVASSYPFGSVGVRTAPADELVEQPAGPKPYFLQLRLGDLKAGIMAKPEEVRIELRCGGLKAFSLPAGDPCLLEQKGFMSFKGVKVLLPLPPEFSEKFAGGGQLPPVHLLVKLAAAKDAAQPMSFNDVLKLSGRAVQKHVPETSVLHATLLLDNLDFDDPTHLRPLALCSVAEAPHESVLAQLKDTALPAHVPSLAVAACLRDDLQQIDGEQSGRVYVGDVGALSVEEVLQYPQSQADFRRSLAAGSWDEKRIGLEGTPLRGPRTAVELAHSRLPPDTKTLVNLLRKPPALEKWPQSEAVPVKFAVEAGEDECAYRRRQLPATWHRVQEALMEASATPSSPSKLPMPRKALVVEELTHALREVLVTVLAIYNDGTCDVELSPVFIRHWKVHAARRYRLPGAVTATPCTATYEPDAESYRVMLQGIPVTSIKAEQAAGFHVYDTAVLKPQDALTAALHGGATETLGGPVPLDAVEEVCQHEWKLHLRVDSEEDMRRLVVSLRQCARMYQQARKAGGVAPWLAGQKAGGQPMPKGSGQLEVLLVRAKNLLPRSGGCTEVATSLDALAAGRPIMQVMGDMLRPARNLEIFVRLRLIDDGEVMSIDGRQCFESPTRQGSASPSWTGLDHGGQHDGWLFRSQAILPERMPHLWLELEVINIGLAGEELIGRVRIPVTKKDFLTSPKAPFKNLWLPLALPDADGKWRVTQCGDVHILTMWKPIDIDNPQGQLAGAATASGNSPLGYLRRYLRGELEAAEGGAGCIRLCGGDGEISGNDLALLLEPAGYNPNLPASQASAEEVALERAVWMAMLQPRLSCQDERSLHSWKAFRDKLTSAGFAEASLAELRLYSAEKSEASWKEEMKGLIRFGVPEEYRAEIWLDLSMAARSRAEWPEGSYSAFLDCGKQLVNAAVQQLQQDILAALEWEPSKDPAAVEVHRQLLQKARNVCMALIGFSAESSEHGAGIAYTESLLAVAFHLLMGKSKASLSEQDVFWLVHALSYSSANGAFRDYFSSAPSQDGLTSGLGAAEDTLLLDSALAIHEPQVRKRLAMLGIPASALFWTHFGCFFAGVLPAASFWRLMDVLVGESADPEACPHARHVLVDLSFGILQRDREAICACHSALEVVSLVRARLAMLVDPEDLVDILVQAEAFLWQGFSRNEVLSMWSAASQEFTRFCRQQQRQDLVVKQLHALSPFKPLDKSLETPPGSRQLTTEFVLQSVVPAMQEALPLTDGFPGGALRQLPEELLDMLIGPMSDTFVDTGKSVAQIASMVVSSALGLSDKRSEATEMPDVRPWKCLGSLPEPEKLTLERFTVMLKENFPGWHEKAEELFAAFRWDAWATEAVFDNHMSLNEFFIVFICCSQGSVTDKAAALFDLFADFPRPDAAESYPHRIPISRVAELAAGGPPEEEALAAQCRACGSLPPPQKKEAAALEIEVWANEYGEKAGVVFVRSLWPFARPSPVLEEQELLRRGSHFYIWADTAEVHSPRCVGELYLGISWTPRTSKVPDTGTLVLCVGGLKLFSVERLSRPWMRTVVYDKDGHRRHPVLHGHQSIGQEDGLLPRWAQHSFAASMAWAQEAAHWNADKQEWTWAPPANLVSSNTDLVVAGGTVLPPQRPGSQKVVTLQSCRLIADVLFRRGCAYLSSRQAAQTADCCFHRAGLCAGILEALLVEGEEVPSCGISQQYCEKHGRSYVDISASILLEAEKQMFECTGSLNLWERADSMTTTSLETLQIPDPFPDCKKLLALRYIRAGDGERLRVILEVDTDGQISPVQIPMDSSSYESLALSKKEFISCIQAFPLLSEPLRRSGPNVLPGQRQRSVEKSAEPVPATSAPGPAAELIQDGFRRTRSPLMGSIMGLLGGVGKADALALDVIVESTTSSGSPTSQKSVKDKGLPLLFGDLLNQAGPAKTPQLALETAMDGGGHGVKVFLNDTLRDFLVKVQEACSKLGRTLAGQRVVQVEELANKYKCVNIGPEHQVLAFMPDASPDPKDGLVGLVRAHDDRASWHALEKDLTFLDYVAAFSRNKSMPPFLKVVRAEDAGTGEGGRAERSRPVLAGSMSPARRWRPSWRLHQHLDQSHEWR</sequence>
<accession>A0A812HFR7</accession>
<dbReference type="Gene3D" id="1.10.472.80">
    <property type="entry name" value="Ypt/Rab-GAP domain of gyp1p, domain 3"/>
    <property type="match status" value="1"/>
</dbReference>
<organism evidence="3 4">
    <name type="scientific">Symbiodinium natans</name>
    <dbReference type="NCBI Taxonomy" id="878477"/>
    <lineage>
        <taxon>Eukaryota</taxon>
        <taxon>Sar</taxon>
        <taxon>Alveolata</taxon>
        <taxon>Dinophyceae</taxon>
        <taxon>Suessiales</taxon>
        <taxon>Symbiodiniaceae</taxon>
        <taxon>Symbiodinium</taxon>
    </lineage>
</organism>